<dbReference type="STRING" id="546874.SAMN04488544_0058"/>
<feature type="domain" description="AB hydrolase-1" evidence="2">
    <location>
        <begin position="43"/>
        <end position="270"/>
    </location>
</feature>
<protein>
    <submittedName>
        <fullName evidence="3">Pimeloyl-ACP methyl ester carboxylesterase</fullName>
    </submittedName>
</protein>
<feature type="compositionally biased region" description="Low complexity" evidence="1">
    <location>
        <begin position="1"/>
        <end position="19"/>
    </location>
</feature>
<sequence length="274" mass="28301">MTDPSTTTQPAATTRTSTSDLDVPGVGVVPITVDDQGTGRPFLLLHGGAGPQSVTAFAGLLASTLGVRVLTPVHPGFAGTPRPAGLSSARALAATYAALVEQLDLADLSVVGNSVGGWVAAELAALAGHGPARARWRDLTLVGAVGLAVEGHLPADFFALTLDEVADLSYHEPDRFRLDPEALLPEVRESMPGNRAALAVYGGSTMTDPTLAERLPSIDVPTTVVTGTADRIVDAEVGRAYAALIPGAQFELLPETGHLPQIETPEALLRVLAR</sequence>
<reference evidence="4" key="1">
    <citation type="submission" date="2016-10" db="EMBL/GenBank/DDBJ databases">
        <authorList>
            <person name="Varghese N."/>
            <person name="Submissions S."/>
        </authorList>
    </citation>
    <scope>NUCLEOTIDE SEQUENCE [LARGE SCALE GENOMIC DNA]</scope>
    <source>
        <strain evidence="4">DSM 21743</strain>
    </source>
</reference>
<gene>
    <name evidence="3" type="ORF">SAMN04488544_0058</name>
</gene>
<dbReference type="RefSeq" id="WP_091072078.1">
    <property type="nucleotide sequence ID" value="NZ_LT629799.1"/>
</dbReference>
<dbReference type="GO" id="GO:0003824">
    <property type="term" value="F:catalytic activity"/>
    <property type="evidence" value="ECO:0007669"/>
    <property type="project" value="UniProtKB-ARBA"/>
</dbReference>
<dbReference type="Gene3D" id="3.40.50.1820">
    <property type="entry name" value="alpha/beta hydrolase"/>
    <property type="match status" value="1"/>
</dbReference>
<dbReference type="EMBL" id="LT629799">
    <property type="protein sequence ID" value="SDU79840.1"/>
    <property type="molecule type" value="Genomic_DNA"/>
</dbReference>
<dbReference type="Pfam" id="PF12697">
    <property type="entry name" value="Abhydrolase_6"/>
    <property type="match status" value="1"/>
</dbReference>
<evidence type="ECO:0000259" key="2">
    <source>
        <dbReference type="Pfam" id="PF12697"/>
    </source>
</evidence>
<name>A0A1H2LFP0_9ACTN</name>
<feature type="region of interest" description="Disordered" evidence="1">
    <location>
        <begin position="1"/>
        <end position="20"/>
    </location>
</feature>
<dbReference type="InterPro" id="IPR029058">
    <property type="entry name" value="AB_hydrolase_fold"/>
</dbReference>
<dbReference type="OrthoDB" id="3249793at2"/>
<accession>A0A1H2LFP0</accession>
<dbReference type="AlphaFoldDB" id="A0A1H2LFP0"/>
<organism evidence="3 4">
    <name type="scientific">Microlunatus sagamiharensis</name>
    <dbReference type="NCBI Taxonomy" id="546874"/>
    <lineage>
        <taxon>Bacteria</taxon>
        <taxon>Bacillati</taxon>
        <taxon>Actinomycetota</taxon>
        <taxon>Actinomycetes</taxon>
        <taxon>Propionibacteriales</taxon>
        <taxon>Propionibacteriaceae</taxon>
        <taxon>Microlunatus</taxon>
    </lineage>
</organism>
<dbReference type="SUPFAM" id="SSF53474">
    <property type="entry name" value="alpha/beta-Hydrolases"/>
    <property type="match status" value="1"/>
</dbReference>
<proteinExistence type="predicted"/>
<dbReference type="PANTHER" id="PTHR43689:SF8">
    <property type="entry name" value="ALPHA_BETA-HYDROLASES SUPERFAMILY PROTEIN"/>
    <property type="match status" value="1"/>
</dbReference>
<dbReference type="Proteomes" id="UP000198825">
    <property type="component" value="Chromosome I"/>
</dbReference>
<evidence type="ECO:0000256" key="1">
    <source>
        <dbReference type="SAM" id="MobiDB-lite"/>
    </source>
</evidence>
<dbReference type="InterPro" id="IPR000073">
    <property type="entry name" value="AB_hydrolase_1"/>
</dbReference>
<keyword evidence="4" id="KW-1185">Reference proteome</keyword>
<dbReference type="PANTHER" id="PTHR43689">
    <property type="entry name" value="HYDROLASE"/>
    <property type="match status" value="1"/>
</dbReference>
<evidence type="ECO:0000313" key="4">
    <source>
        <dbReference type="Proteomes" id="UP000198825"/>
    </source>
</evidence>
<dbReference type="PRINTS" id="PR00111">
    <property type="entry name" value="ABHYDROLASE"/>
</dbReference>
<evidence type="ECO:0000313" key="3">
    <source>
        <dbReference type="EMBL" id="SDU79840.1"/>
    </source>
</evidence>